<evidence type="ECO:0000256" key="1">
    <source>
        <dbReference type="SAM" id="MobiDB-lite"/>
    </source>
</evidence>
<reference evidence="2 3" key="1">
    <citation type="journal article" date="2021" name="Nat. Plants">
        <title>The Taxus genome provides insights into paclitaxel biosynthesis.</title>
        <authorList>
            <person name="Xiong X."/>
            <person name="Gou J."/>
            <person name="Liao Q."/>
            <person name="Li Y."/>
            <person name="Zhou Q."/>
            <person name="Bi G."/>
            <person name="Li C."/>
            <person name="Du R."/>
            <person name="Wang X."/>
            <person name="Sun T."/>
            <person name="Guo L."/>
            <person name="Liang H."/>
            <person name="Lu P."/>
            <person name="Wu Y."/>
            <person name="Zhang Z."/>
            <person name="Ro D.K."/>
            <person name="Shang Y."/>
            <person name="Huang S."/>
            <person name="Yan J."/>
        </authorList>
    </citation>
    <scope>NUCLEOTIDE SEQUENCE [LARGE SCALE GENOMIC DNA]</scope>
    <source>
        <strain evidence="2">Ta-2019</strain>
    </source>
</reference>
<gene>
    <name evidence="2" type="ORF">KI387_041282</name>
</gene>
<evidence type="ECO:0000313" key="2">
    <source>
        <dbReference type="EMBL" id="KAH9293514.1"/>
    </source>
</evidence>
<comment type="caution">
    <text evidence="2">The sequence shown here is derived from an EMBL/GenBank/DDBJ whole genome shotgun (WGS) entry which is preliminary data.</text>
</comment>
<keyword evidence="3" id="KW-1185">Reference proteome</keyword>
<feature type="compositionally biased region" description="Basic and acidic residues" evidence="1">
    <location>
        <begin position="61"/>
        <end position="73"/>
    </location>
</feature>
<name>A0AA38F5W7_TAXCH</name>
<proteinExistence type="predicted"/>
<sequence length="92" mass="10158">RECTERMTTHIREGRKKKEEKENLGGGGWSKPTKGRCAKDSVEERGRDKKATRGQQWRCAGGDHEKDEGMKAKSVEVNKCAKNGGVEGGSPQ</sequence>
<dbReference type="AlphaFoldDB" id="A0AA38F5W7"/>
<feature type="non-terminal residue" evidence="2">
    <location>
        <position position="1"/>
    </location>
</feature>
<dbReference type="EMBL" id="JAHRHJ020001043">
    <property type="protein sequence ID" value="KAH9293514.1"/>
    <property type="molecule type" value="Genomic_DNA"/>
</dbReference>
<accession>A0AA38F5W7</accession>
<dbReference type="Proteomes" id="UP000824469">
    <property type="component" value="Unassembled WGS sequence"/>
</dbReference>
<organism evidence="2 3">
    <name type="scientific">Taxus chinensis</name>
    <name type="common">Chinese yew</name>
    <name type="synonym">Taxus wallichiana var. chinensis</name>
    <dbReference type="NCBI Taxonomy" id="29808"/>
    <lineage>
        <taxon>Eukaryota</taxon>
        <taxon>Viridiplantae</taxon>
        <taxon>Streptophyta</taxon>
        <taxon>Embryophyta</taxon>
        <taxon>Tracheophyta</taxon>
        <taxon>Spermatophyta</taxon>
        <taxon>Pinopsida</taxon>
        <taxon>Pinidae</taxon>
        <taxon>Conifers II</taxon>
        <taxon>Cupressales</taxon>
        <taxon>Taxaceae</taxon>
        <taxon>Taxus</taxon>
    </lineage>
</organism>
<feature type="compositionally biased region" description="Basic and acidic residues" evidence="1">
    <location>
        <begin position="37"/>
        <end position="51"/>
    </location>
</feature>
<evidence type="ECO:0000313" key="3">
    <source>
        <dbReference type="Proteomes" id="UP000824469"/>
    </source>
</evidence>
<feature type="compositionally biased region" description="Basic and acidic residues" evidence="1">
    <location>
        <begin position="1"/>
        <end position="23"/>
    </location>
</feature>
<feature type="region of interest" description="Disordered" evidence="1">
    <location>
        <begin position="1"/>
        <end position="73"/>
    </location>
</feature>
<protein>
    <submittedName>
        <fullName evidence="2">Uncharacterized protein</fullName>
    </submittedName>
</protein>
<feature type="non-terminal residue" evidence="2">
    <location>
        <position position="92"/>
    </location>
</feature>